<comment type="caution">
    <text evidence="1">The sequence shown here is derived from an EMBL/GenBank/DDBJ whole genome shotgun (WGS) entry which is preliminary data.</text>
</comment>
<evidence type="ECO:0000313" key="5">
    <source>
        <dbReference type="Proteomes" id="UP000054805"/>
    </source>
</evidence>
<dbReference type="EMBL" id="JYDR01000188">
    <property type="protein sequence ID" value="KRY65936.1"/>
    <property type="molecule type" value="Genomic_DNA"/>
</dbReference>
<dbReference type="Proteomes" id="UP000054632">
    <property type="component" value="Unassembled WGS sequence"/>
</dbReference>
<dbReference type="Proteomes" id="UP000054805">
    <property type="component" value="Unassembled WGS sequence"/>
</dbReference>
<name>A0A0V1DWJ4_TRIPS</name>
<proteinExistence type="predicted"/>
<keyword evidence="5" id="KW-1185">Reference proteome</keyword>
<evidence type="ECO:0000313" key="4">
    <source>
        <dbReference type="Proteomes" id="UP000054632"/>
    </source>
</evidence>
<protein>
    <submittedName>
        <fullName evidence="1">Uncharacterized protein</fullName>
    </submittedName>
</protein>
<accession>A0A0V1DWJ4</accession>
<organism evidence="1 4">
    <name type="scientific">Trichinella pseudospiralis</name>
    <name type="common">Parasitic roundworm</name>
    <dbReference type="NCBI Taxonomy" id="6337"/>
    <lineage>
        <taxon>Eukaryota</taxon>
        <taxon>Metazoa</taxon>
        <taxon>Ecdysozoa</taxon>
        <taxon>Nematoda</taxon>
        <taxon>Enoplea</taxon>
        <taxon>Dorylaimia</taxon>
        <taxon>Trichinellida</taxon>
        <taxon>Trichinellidae</taxon>
        <taxon>Trichinella</taxon>
    </lineage>
</organism>
<dbReference type="AlphaFoldDB" id="A0A0V1DWJ4"/>
<evidence type="ECO:0000313" key="1">
    <source>
        <dbReference type="EMBL" id="KRY65936.1"/>
    </source>
</evidence>
<sequence length="79" mass="9275">MQNDYYTDTPILSDEILYVHIFCLQSSTDFNYHFTTASNSCRTDQPDLKIQMVQILGRFNQDDKIGKRSHTNNVRTQNQ</sequence>
<dbReference type="Proteomes" id="UP000054826">
    <property type="component" value="Unassembled WGS sequence"/>
</dbReference>
<dbReference type="EMBL" id="JYDV01000042">
    <property type="protein sequence ID" value="KRZ38796.1"/>
    <property type="molecule type" value="Genomic_DNA"/>
</dbReference>
<dbReference type="EMBL" id="JYDS01000242">
    <property type="protein sequence ID" value="KRZ20377.1"/>
    <property type="molecule type" value="Genomic_DNA"/>
</dbReference>
<reference evidence="4 5" key="1">
    <citation type="submission" date="2015-01" db="EMBL/GenBank/DDBJ databases">
        <title>Evolution of Trichinella species and genotypes.</title>
        <authorList>
            <person name="Korhonen P.K."/>
            <person name="Edoardo P."/>
            <person name="Giuseppe L.R."/>
            <person name="Gasser R.B."/>
        </authorList>
    </citation>
    <scope>NUCLEOTIDE SEQUENCE [LARGE SCALE GENOMIC DNA]</scope>
    <source>
        <strain evidence="1">ISS13</strain>
        <strain evidence="3">ISS176</strain>
        <strain evidence="2">ISS588</strain>
    </source>
</reference>
<gene>
    <name evidence="1" type="ORF">T4A_4103</name>
    <name evidence="2" type="ORF">T4B_11573</name>
    <name evidence="3" type="ORF">T4C_12380</name>
</gene>
<evidence type="ECO:0000313" key="2">
    <source>
        <dbReference type="EMBL" id="KRZ20377.1"/>
    </source>
</evidence>
<evidence type="ECO:0000313" key="3">
    <source>
        <dbReference type="EMBL" id="KRZ38796.1"/>
    </source>
</evidence>